<organism evidence="4 5">
    <name type="scientific">Thalassobacillus hwangdonensis</name>
    <dbReference type="NCBI Taxonomy" id="546108"/>
    <lineage>
        <taxon>Bacteria</taxon>
        <taxon>Bacillati</taxon>
        <taxon>Bacillota</taxon>
        <taxon>Bacilli</taxon>
        <taxon>Bacillales</taxon>
        <taxon>Bacillaceae</taxon>
        <taxon>Thalassobacillus</taxon>
    </lineage>
</organism>
<accession>A0ABW3KZM2</accession>
<dbReference type="Pfam" id="PF13413">
    <property type="entry name" value="HTH_25"/>
    <property type="match status" value="1"/>
</dbReference>
<dbReference type="CDD" id="cd00093">
    <property type="entry name" value="HTH_XRE"/>
    <property type="match status" value="1"/>
</dbReference>
<feature type="transmembrane region" description="Helical" evidence="2">
    <location>
        <begin position="105"/>
        <end position="126"/>
    </location>
</feature>
<evidence type="ECO:0000259" key="3">
    <source>
        <dbReference type="PROSITE" id="PS50943"/>
    </source>
</evidence>
<dbReference type="InterPro" id="IPR001387">
    <property type="entry name" value="Cro/C1-type_HTH"/>
</dbReference>
<dbReference type="PANTHER" id="PTHR34475:SF1">
    <property type="entry name" value="CYTOSKELETON PROTEIN RODZ"/>
    <property type="match status" value="1"/>
</dbReference>
<dbReference type="SMART" id="SM00530">
    <property type="entry name" value="HTH_XRE"/>
    <property type="match status" value="1"/>
</dbReference>
<name>A0ABW3KZM2_9BACI</name>
<dbReference type="Proteomes" id="UP001596990">
    <property type="component" value="Unassembled WGS sequence"/>
</dbReference>
<dbReference type="SUPFAM" id="SSF47413">
    <property type="entry name" value="lambda repressor-like DNA-binding domains"/>
    <property type="match status" value="1"/>
</dbReference>
<sequence>MELGTRLREAREAKKLSLEEVQDVTKIQKRYLQAIEKGNLSVLPGKFYARAFIREYAAAVGLDPDEVMETHANELPASEDESINYTRLQRSKKESVSTGPGFSKLFPTIMTVLLIILIAFAIWYFVRLQMEPDTGGGQTDEGTDEFIINDPAPSSNEDDEEAAEENGEEDQNATEDKEAPEEEPEEPEQPELELNLVEEGTGSFPMHTFELKNAEEINVTLELDGKSYLEVKEGPNGEHLTSPVNYSEGDSPLEFEFTGKDQIYISMGFAPAVTVKINDEVVDFPVDKQSQKFLIDIVNE</sequence>
<feature type="region of interest" description="Disordered" evidence="1">
    <location>
        <begin position="134"/>
        <end position="191"/>
    </location>
</feature>
<evidence type="ECO:0000313" key="4">
    <source>
        <dbReference type="EMBL" id="MFD1018253.1"/>
    </source>
</evidence>
<gene>
    <name evidence="4" type="ORF">ACFQ2J_03475</name>
</gene>
<feature type="compositionally biased region" description="Acidic residues" evidence="1">
    <location>
        <begin position="156"/>
        <end position="191"/>
    </location>
</feature>
<evidence type="ECO:0000313" key="5">
    <source>
        <dbReference type="Proteomes" id="UP001596990"/>
    </source>
</evidence>
<evidence type="ECO:0000256" key="2">
    <source>
        <dbReference type="SAM" id="Phobius"/>
    </source>
</evidence>
<evidence type="ECO:0000256" key="1">
    <source>
        <dbReference type="SAM" id="MobiDB-lite"/>
    </source>
</evidence>
<dbReference type="PROSITE" id="PS50943">
    <property type="entry name" value="HTH_CROC1"/>
    <property type="match status" value="1"/>
</dbReference>
<keyword evidence="2" id="KW-0812">Transmembrane</keyword>
<dbReference type="EMBL" id="JBHTKL010000001">
    <property type="protein sequence ID" value="MFD1018253.1"/>
    <property type="molecule type" value="Genomic_DNA"/>
</dbReference>
<reference evidence="5" key="1">
    <citation type="journal article" date="2019" name="Int. J. Syst. Evol. Microbiol.">
        <title>The Global Catalogue of Microorganisms (GCM) 10K type strain sequencing project: providing services to taxonomists for standard genome sequencing and annotation.</title>
        <authorList>
            <consortium name="The Broad Institute Genomics Platform"/>
            <consortium name="The Broad Institute Genome Sequencing Center for Infectious Disease"/>
            <person name="Wu L."/>
            <person name="Ma J."/>
        </authorList>
    </citation>
    <scope>NUCLEOTIDE SEQUENCE [LARGE SCALE GENOMIC DNA]</scope>
    <source>
        <strain evidence="5">CCUG 56607</strain>
    </source>
</reference>
<proteinExistence type="predicted"/>
<comment type="caution">
    <text evidence="4">The sequence shown here is derived from an EMBL/GenBank/DDBJ whole genome shotgun (WGS) entry which is preliminary data.</text>
</comment>
<feature type="domain" description="HTH cro/C1-type" evidence="3">
    <location>
        <begin position="7"/>
        <end position="39"/>
    </location>
</feature>
<dbReference type="InterPro" id="IPR050400">
    <property type="entry name" value="Bact_Cytoskel_RodZ"/>
</dbReference>
<dbReference type="RefSeq" id="WP_386056610.1">
    <property type="nucleotide sequence ID" value="NZ_JBHTKL010000001.1"/>
</dbReference>
<protein>
    <submittedName>
        <fullName evidence="4">Helix-turn-helix domain-containing protein</fullName>
    </submittedName>
</protein>
<dbReference type="PANTHER" id="PTHR34475">
    <property type="match status" value="1"/>
</dbReference>
<keyword evidence="2" id="KW-0472">Membrane</keyword>
<keyword evidence="5" id="KW-1185">Reference proteome</keyword>
<dbReference type="InterPro" id="IPR010982">
    <property type="entry name" value="Lambda_DNA-bd_dom_sf"/>
</dbReference>
<dbReference type="Gene3D" id="1.10.260.40">
    <property type="entry name" value="lambda repressor-like DNA-binding domains"/>
    <property type="match status" value="1"/>
</dbReference>
<keyword evidence="2" id="KW-1133">Transmembrane helix</keyword>